<organism evidence="15 16">
    <name type="scientific">Elsinoe australis</name>
    <dbReference type="NCBI Taxonomy" id="40998"/>
    <lineage>
        <taxon>Eukaryota</taxon>
        <taxon>Fungi</taxon>
        <taxon>Dikarya</taxon>
        <taxon>Ascomycota</taxon>
        <taxon>Pezizomycotina</taxon>
        <taxon>Dothideomycetes</taxon>
        <taxon>Dothideomycetidae</taxon>
        <taxon>Myriangiales</taxon>
        <taxon>Elsinoaceae</taxon>
        <taxon>Elsinoe</taxon>
    </lineage>
</organism>
<dbReference type="EMBL" id="NHZQ01000121">
    <property type="protein sequence ID" value="PSK51971.1"/>
    <property type="molecule type" value="Genomic_DNA"/>
</dbReference>
<comment type="cofactor">
    <cofactor evidence="2">
        <name>Zn(2+)</name>
        <dbReference type="ChEBI" id="CHEBI:29105"/>
    </cofactor>
</comment>
<dbReference type="CDD" id="cd07718">
    <property type="entry name" value="RNaseZ_ELAC1_ELAC2-C-term-like_MBL-fold"/>
    <property type="match status" value="1"/>
</dbReference>
<feature type="compositionally biased region" description="Acidic residues" evidence="12">
    <location>
        <begin position="871"/>
        <end position="882"/>
    </location>
</feature>
<feature type="compositionally biased region" description="Basic and acidic residues" evidence="12">
    <location>
        <begin position="957"/>
        <end position="1001"/>
    </location>
</feature>
<evidence type="ECO:0000259" key="13">
    <source>
        <dbReference type="Pfam" id="PF12706"/>
    </source>
</evidence>
<keyword evidence="8" id="KW-0255">Endonuclease</keyword>
<dbReference type="GO" id="GO:0042781">
    <property type="term" value="F:3'-tRNA processing endoribonuclease activity"/>
    <property type="evidence" value="ECO:0007669"/>
    <property type="project" value="UniProtKB-EC"/>
</dbReference>
<comment type="caution">
    <text evidence="15">The sequence shown here is derived from an EMBL/GenBank/DDBJ whole genome shotgun (WGS) entry which is preliminary data.</text>
</comment>
<keyword evidence="9" id="KW-0378">Hydrolase</keyword>
<dbReference type="InterPro" id="IPR001279">
    <property type="entry name" value="Metallo-B-lactamas"/>
</dbReference>
<evidence type="ECO:0000256" key="11">
    <source>
        <dbReference type="SAM" id="Coils"/>
    </source>
</evidence>
<dbReference type="Pfam" id="PF12706">
    <property type="entry name" value="Lactamase_B_2"/>
    <property type="match status" value="1"/>
</dbReference>
<keyword evidence="6" id="KW-0540">Nuclease</keyword>
<evidence type="ECO:0000256" key="10">
    <source>
        <dbReference type="ARBA" id="ARBA00022833"/>
    </source>
</evidence>
<reference evidence="15 16" key="1">
    <citation type="submission" date="2017-05" db="EMBL/GenBank/DDBJ databases">
        <title>Draft genome sequence of Elsinoe australis.</title>
        <authorList>
            <person name="Cheng Q."/>
        </authorList>
    </citation>
    <scope>NUCLEOTIDE SEQUENCE [LARGE SCALE GENOMIC DNA]</scope>
    <source>
        <strain evidence="15 16">NL1</strain>
    </source>
</reference>
<evidence type="ECO:0000259" key="14">
    <source>
        <dbReference type="Pfam" id="PF13691"/>
    </source>
</evidence>
<keyword evidence="11" id="KW-0175">Coiled coil</keyword>
<dbReference type="InterPro" id="IPR036866">
    <property type="entry name" value="RibonucZ/Hydroxyglut_hydro"/>
</dbReference>
<comment type="catalytic activity">
    <reaction evidence="1">
        <text>Endonucleolytic cleavage of RNA, removing extra 3' nucleotides from tRNA precursor, generating 3' termini of tRNAs. A 3'-hydroxy group is left at the tRNA terminus and a 5'-phosphoryl group is left at the trailer molecule.</text>
        <dbReference type="EC" id="3.1.26.11"/>
    </reaction>
</comment>
<feature type="domain" description="Metallo-beta-lactamase" evidence="13">
    <location>
        <begin position="748"/>
        <end position="845"/>
    </location>
</feature>
<feature type="coiled-coil region" evidence="11">
    <location>
        <begin position="530"/>
        <end position="557"/>
    </location>
</feature>
<proteinExistence type="inferred from homology"/>
<dbReference type="PANTHER" id="PTHR12553:SF49">
    <property type="entry name" value="ZINC PHOSPHODIESTERASE ELAC PROTEIN 2"/>
    <property type="match status" value="1"/>
</dbReference>
<dbReference type="GO" id="GO:0046872">
    <property type="term" value="F:metal ion binding"/>
    <property type="evidence" value="ECO:0007669"/>
    <property type="project" value="UniProtKB-KW"/>
</dbReference>
<feature type="region of interest" description="Disordered" evidence="12">
    <location>
        <begin position="860"/>
        <end position="909"/>
    </location>
</feature>
<dbReference type="PANTHER" id="PTHR12553">
    <property type="entry name" value="ZINC PHOSPHODIESTERASE ELAC PROTEIN 2"/>
    <property type="match status" value="1"/>
</dbReference>
<evidence type="ECO:0000256" key="9">
    <source>
        <dbReference type="ARBA" id="ARBA00022801"/>
    </source>
</evidence>
<evidence type="ECO:0000256" key="8">
    <source>
        <dbReference type="ARBA" id="ARBA00022759"/>
    </source>
</evidence>
<evidence type="ECO:0000313" key="16">
    <source>
        <dbReference type="Proteomes" id="UP000243723"/>
    </source>
</evidence>
<dbReference type="Proteomes" id="UP000243723">
    <property type="component" value="Unassembled WGS sequence"/>
</dbReference>
<keyword evidence="10" id="KW-0862">Zinc</keyword>
<dbReference type="STRING" id="40998.A0A2P7ZUT7"/>
<dbReference type="InterPro" id="IPR027794">
    <property type="entry name" value="tRNase_Z_dom"/>
</dbReference>
<feature type="domain" description="tRNase Z endonuclease" evidence="14">
    <location>
        <begin position="6"/>
        <end position="68"/>
    </location>
</feature>
<dbReference type="OrthoDB" id="527344at2759"/>
<dbReference type="InterPro" id="IPR047151">
    <property type="entry name" value="RNZ2-like"/>
</dbReference>
<protein>
    <recommendedName>
        <fullName evidence="4">ribonuclease Z</fullName>
        <ecNumber evidence="4">3.1.26.11</ecNumber>
    </recommendedName>
</protein>
<evidence type="ECO:0000256" key="4">
    <source>
        <dbReference type="ARBA" id="ARBA00012477"/>
    </source>
</evidence>
<comment type="similarity">
    <text evidence="3">Belongs to the RNase Z family.</text>
</comment>
<feature type="compositionally biased region" description="Basic and acidic residues" evidence="12">
    <location>
        <begin position="1010"/>
        <end position="1019"/>
    </location>
</feature>
<evidence type="ECO:0000256" key="12">
    <source>
        <dbReference type="SAM" id="MobiDB-lite"/>
    </source>
</evidence>
<dbReference type="SUPFAM" id="SSF56281">
    <property type="entry name" value="Metallo-hydrolase/oxidoreductase"/>
    <property type="match status" value="2"/>
</dbReference>
<accession>A0A2P7ZUT7</accession>
<evidence type="ECO:0000256" key="5">
    <source>
        <dbReference type="ARBA" id="ARBA00022694"/>
    </source>
</evidence>
<evidence type="ECO:0000256" key="7">
    <source>
        <dbReference type="ARBA" id="ARBA00022723"/>
    </source>
</evidence>
<keyword evidence="16" id="KW-1185">Reference proteome</keyword>
<dbReference type="EC" id="3.1.26.11" evidence="4"/>
<sequence>MKSYYQYLTTPTSDTQGTTLLVHFDRKRYLFGSAGEGLQRAAVQQGARVLKISEVFISGRTEWANVGGILGLILVLADGVSSAAAAVASAVRAKVFGSAREEDLSKEEYDRLQKEYLDRLNKEKQSLTLYGPGNLNYMLATARRFIFRTSMPLMAQEVPAMLAGRSPEEQGPATFLFKDDYIRVWGLSVPPTTVRSQPSGELPVRNERKRSHEEMNGVDNGYQVTDSNGVEQSLSVLELTKKIVFEMFSSDWRIDRLFECPIEEVKLPAKLFVRNSKTNKIEQYNGPLPGQQGYKPHTQVLVRSPWPGAVISDRLPGPPPTRESVSYIVRTYPQRGKFDPKKALELGLKDKSKWRYLTMGESLQNDKGETITPDMVLEPSKDAAGFVVADLPSADYIEPFVDQIANVPAEVIGGVGAYSWILGPGVCDDPRLQKFIASKPDLQHMVTAPDVCEDRLSFDSAASATVKLSGIDPVRYKIPFVKEPNGPRSMPSNAIIADRGQIFQLEPANKLSNEEITPRLDIPAVLSEVIPNAKVEAEKAEAEMKRDEATLKAWASKVPDAESEIITIGTGSALPSKYRNVSATLVRVPGWGSILLDAGENTIGQLRRIYSPTEFKEVMNDLRCIWISHLHADHHLGTASVIKTWYQTVHNSTPVETLDPSSPSFNPVMHVGRSKQLTVMSDSAMLHWLWEYAQLEDFGYSRVIPITATPGTSNTDSNTMLNWFSPPAPLGTTPPLSPRTQRIRTRLAPFSLGFLDIQACPVRHCNGSLAISLTLPSGFKLSYSGDCRPSNRFAEIGADSTVCIHEATFDDELKSDAVAKRHSTTGEALRVAAKMRAKAVVLTHFSQRYAKVPVLEYEDGSETDGAKIAEDEGEVGDDEDADAAGTENYAGKGGAEGTVPEEGEEGTGQVGQATFKLHANRDMKVCVAFDYMRVKVGDIAKMERYVPALLALYEGEEKRRDEEKKREKEELERKKKEKDKGKSKWMGNKEQKGEQKKEGKQQRQKQGQKPKKDQSEDVKVGNGSSGDKIREALKRRRSSEMDTSEN</sequence>
<dbReference type="Pfam" id="PF13691">
    <property type="entry name" value="Lactamase_B_4"/>
    <property type="match status" value="1"/>
</dbReference>
<gene>
    <name evidence="15" type="ORF">B9Z65_3238</name>
</gene>
<dbReference type="AlphaFoldDB" id="A0A2P7ZUT7"/>
<evidence type="ECO:0000256" key="2">
    <source>
        <dbReference type="ARBA" id="ARBA00001947"/>
    </source>
</evidence>
<keyword evidence="5" id="KW-0819">tRNA processing</keyword>
<evidence type="ECO:0000313" key="15">
    <source>
        <dbReference type="EMBL" id="PSK51971.1"/>
    </source>
</evidence>
<name>A0A2P7ZUT7_9PEZI</name>
<feature type="region of interest" description="Disordered" evidence="12">
    <location>
        <begin position="957"/>
        <end position="1046"/>
    </location>
</feature>
<dbReference type="Gene3D" id="3.60.15.10">
    <property type="entry name" value="Ribonuclease Z/Hydroxyacylglutathione hydrolase-like"/>
    <property type="match status" value="2"/>
</dbReference>
<dbReference type="GO" id="GO:1990180">
    <property type="term" value="P:mitochondrial tRNA 3'-end processing"/>
    <property type="evidence" value="ECO:0007669"/>
    <property type="project" value="TreeGrafter"/>
</dbReference>
<dbReference type="GO" id="GO:0005739">
    <property type="term" value="C:mitochondrion"/>
    <property type="evidence" value="ECO:0007669"/>
    <property type="project" value="TreeGrafter"/>
</dbReference>
<evidence type="ECO:0000256" key="6">
    <source>
        <dbReference type="ARBA" id="ARBA00022722"/>
    </source>
</evidence>
<evidence type="ECO:0000256" key="1">
    <source>
        <dbReference type="ARBA" id="ARBA00000402"/>
    </source>
</evidence>
<evidence type="ECO:0000256" key="3">
    <source>
        <dbReference type="ARBA" id="ARBA00007823"/>
    </source>
</evidence>
<keyword evidence="7" id="KW-0479">Metal-binding</keyword>